<reference evidence="2" key="1">
    <citation type="submission" date="2016-04" db="EMBL/GenBank/DDBJ databases">
        <authorList>
            <person name="Chen L."/>
            <person name="Zhuang W."/>
            <person name="Wang G."/>
        </authorList>
    </citation>
    <scope>NUCLEOTIDE SEQUENCE [LARGE SCALE GENOMIC DNA]</scope>
    <source>
        <strain evidence="2">17621</strain>
    </source>
</reference>
<protein>
    <submittedName>
        <fullName evidence="1">Uncharacterized protein</fullName>
    </submittedName>
</protein>
<organism evidence="1 2">
    <name type="scientific">Niastella yeongjuensis</name>
    <dbReference type="NCBI Taxonomy" id="354355"/>
    <lineage>
        <taxon>Bacteria</taxon>
        <taxon>Pseudomonadati</taxon>
        <taxon>Bacteroidota</taxon>
        <taxon>Chitinophagia</taxon>
        <taxon>Chitinophagales</taxon>
        <taxon>Chitinophagaceae</taxon>
        <taxon>Niastella</taxon>
    </lineage>
</organism>
<gene>
    <name evidence="1" type="ORF">A4H97_17275</name>
</gene>
<proteinExistence type="predicted"/>
<dbReference type="Proteomes" id="UP000192610">
    <property type="component" value="Unassembled WGS sequence"/>
</dbReference>
<comment type="caution">
    <text evidence="1">The sequence shown here is derived from an EMBL/GenBank/DDBJ whole genome shotgun (WGS) entry which is preliminary data.</text>
</comment>
<dbReference type="RefSeq" id="WP_081204470.1">
    <property type="nucleotide sequence ID" value="NZ_FOCZ01000003.1"/>
</dbReference>
<evidence type="ECO:0000313" key="1">
    <source>
        <dbReference type="EMBL" id="OQP39968.1"/>
    </source>
</evidence>
<evidence type="ECO:0000313" key="2">
    <source>
        <dbReference type="Proteomes" id="UP000192610"/>
    </source>
</evidence>
<dbReference type="STRING" id="354355.SAMN05660816_02199"/>
<name>A0A1V9E1F7_9BACT</name>
<keyword evidence="2" id="KW-1185">Reference proteome</keyword>
<sequence>MTSGYLAVVSVHLHRYCKHSLFTLFLLAGICSYGQTLTQADYPVVWLRADSTGTLNGFWKDVTGQGHNASII</sequence>
<dbReference type="EMBL" id="LVXG01000078">
    <property type="protein sequence ID" value="OQP39968.1"/>
    <property type="molecule type" value="Genomic_DNA"/>
</dbReference>
<dbReference type="AlphaFoldDB" id="A0A1V9E1F7"/>
<accession>A0A1V9E1F7</accession>